<proteinExistence type="predicted"/>
<keyword evidence="2" id="KW-1185">Reference proteome</keyword>
<reference evidence="1" key="1">
    <citation type="submission" date="2021-01" db="EMBL/GenBank/DDBJ databases">
        <authorList>
            <consortium name="Genoscope - CEA"/>
            <person name="William W."/>
        </authorList>
    </citation>
    <scope>NUCLEOTIDE SEQUENCE</scope>
</reference>
<comment type="caution">
    <text evidence="1">The sequence shown here is derived from an EMBL/GenBank/DDBJ whole genome shotgun (WGS) entry which is preliminary data.</text>
</comment>
<gene>
    <name evidence="1" type="ORF">POCTA_138.1.T0370141</name>
</gene>
<dbReference type="AlphaFoldDB" id="A0A8S1U6R0"/>
<protein>
    <submittedName>
        <fullName evidence="1">Uncharacterized protein</fullName>
    </submittedName>
</protein>
<evidence type="ECO:0000313" key="1">
    <source>
        <dbReference type="EMBL" id="CAD8159742.1"/>
    </source>
</evidence>
<evidence type="ECO:0000313" key="2">
    <source>
        <dbReference type="Proteomes" id="UP000683925"/>
    </source>
</evidence>
<accession>A0A8S1U6R0</accession>
<sequence length="217" mass="25785">MAISLTLLIKINKNYLWNLDLLLYLFLFDLQLHQLDILQLALINLELLTMILMLDVFKKNQQTHISLLNKSKRMFIPLNQLLNLIIIYFGSNDNTRKIEDDFDVRTHSFRETRNNWIIECHSWSVFTIRSETNPDQFLFVASDKSNNHDKDLDVRTQNKDNQNNHWYFVTNPNFSTPYHIYPKTFQPQAILINHSLTILVSMLNRILINMPNSYSIK</sequence>
<dbReference type="EMBL" id="CAJJDP010000037">
    <property type="protein sequence ID" value="CAD8159742.1"/>
    <property type="molecule type" value="Genomic_DNA"/>
</dbReference>
<dbReference type="Proteomes" id="UP000683925">
    <property type="component" value="Unassembled WGS sequence"/>
</dbReference>
<name>A0A8S1U6R0_PAROT</name>
<organism evidence="1 2">
    <name type="scientific">Paramecium octaurelia</name>
    <dbReference type="NCBI Taxonomy" id="43137"/>
    <lineage>
        <taxon>Eukaryota</taxon>
        <taxon>Sar</taxon>
        <taxon>Alveolata</taxon>
        <taxon>Ciliophora</taxon>
        <taxon>Intramacronucleata</taxon>
        <taxon>Oligohymenophorea</taxon>
        <taxon>Peniculida</taxon>
        <taxon>Parameciidae</taxon>
        <taxon>Paramecium</taxon>
    </lineage>
</organism>